<keyword evidence="9" id="KW-1185">Reference proteome</keyword>
<evidence type="ECO:0000256" key="6">
    <source>
        <dbReference type="SAM" id="MobiDB-lite"/>
    </source>
</evidence>
<dbReference type="AlphaFoldDB" id="A0A9P6H3I1"/>
<name>A0A9P6H3I1_9AGAM</name>
<reference evidence="8" key="1">
    <citation type="journal article" date="2020" name="Nat. Commun.">
        <title>Large-scale genome sequencing of mycorrhizal fungi provides insights into the early evolution of symbiotic traits.</title>
        <authorList>
            <person name="Miyauchi S."/>
            <person name="Kiss E."/>
            <person name="Kuo A."/>
            <person name="Drula E."/>
            <person name="Kohler A."/>
            <person name="Sanchez-Garcia M."/>
            <person name="Morin E."/>
            <person name="Andreopoulos B."/>
            <person name="Barry K.W."/>
            <person name="Bonito G."/>
            <person name="Buee M."/>
            <person name="Carver A."/>
            <person name="Chen C."/>
            <person name="Cichocki N."/>
            <person name="Clum A."/>
            <person name="Culley D."/>
            <person name="Crous P.W."/>
            <person name="Fauchery L."/>
            <person name="Girlanda M."/>
            <person name="Hayes R.D."/>
            <person name="Keri Z."/>
            <person name="LaButti K."/>
            <person name="Lipzen A."/>
            <person name="Lombard V."/>
            <person name="Magnuson J."/>
            <person name="Maillard F."/>
            <person name="Murat C."/>
            <person name="Nolan M."/>
            <person name="Ohm R.A."/>
            <person name="Pangilinan J."/>
            <person name="Pereira M.F."/>
            <person name="Perotto S."/>
            <person name="Peter M."/>
            <person name="Pfister S."/>
            <person name="Riley R."/>
            <person name="Sitrit Y."/>
            <person name="Stielow J.B."/>
            <person name="Szollosi G."/>
            <person name="Zifcakova L."/>
            <person name="Stursova M."/>
            <person name="Spatafora J.W."/>
            <person name="Tedersoo L."/>
            <person name="Vaario L.M."/>
            <person name="Yamada A."/>
            <person name="Yan M."/>
            <person name="Wang P."/>
            <person name="Xu J."/>
            <person name="Bruns T."/>
            <person name="Baldrian P."/>
            <person name="Vilgalys R."/>
            <person name="Dunand C."/>
            <person name="Henrissat B."/>
            <person name="Grigoriev I.V."/>
            <person name="Hibbett D."/>
            <person name="Nagy L.G."/>
            <person name="Martin F.M."/>
        </authorList>
    </citation>
    <scope>NUCLEOTIDE SEQUENCE</scope>
    <source>
        <strain evidence="8">UH-Tt-Lm1</strain>
    </source>
</reference>
<dbReference type="SUPFAM" id="SSF48452">
    <property type="entry name" value="TPR-like"/>
    <property type="match status" value="1"/>
</dbReference>
<feature type="domain" description="RNA-polymerase II-associated protein 3-like C-terminal" evidence="7">
    <location>
        <begin position="259"/>
        <end position="348"/>
    </location>
</feature>
<protein>
    <recommendedName>
        <fullName evidence="4">RNA polymerase II-associated protein 3</fullName>
    </recommendedName>
</protein>
<dbReference type="InterPro" id="IPR013105">
    <property type="entry name" value="TPR_2"/>
</dbReference>
<evidence type="ECO:0000256" key="1">
    <source>
        <dbReference type="ARBA" id="ARBA00022737"/>
    </source>
</evidence>
<evidence type="ECO:0000313" key="8">
    <source>
        <dbReference type="EMBL" id="KAF9778661.1"/>
    </source>
</evidence>
<comment type="caution">
    <text evidence="8">The sequence shown here is derived from an EMBL/GenBank/DDBJ whole genome shotgun (WGS) entry which is preliminary data.</text>
</comment>
<keyword evidence="2 5" id="KW-0802">TPR repeat</keyword>
<keyword evidence="1" id="KW-0677">Repeat</keyword>
<evidence type="ECO:0000256" key="5">
    <source>
        <dbReference type="PROSITE-ProRule" id="PRU00339"/>
    </source>
</evidence>
<dbReference type="Pfam" id="PF07719">
    <property type="entry name" value="TPR_2"/>
    <property type="match status" value="1"/>
</dbReference>
<reference evidence="8" key="2">
    <citation type="submission" date="2020-11" db="EMBL/GenBank/DDBJ databases">
        <authorList>
            <consortium name="DOE Joint Genome Institute"/>
            <person name="Kuo A."/>
            <person name="Miyauchi S."/>
            <person name="Kiss E."/>
            <person name="Drula E."/>
            <person name="Kohler A."/>
            <person name="Sanchez-Garcia M."/>
            <person name="Andreopoulos B."/>
            <person name="Barry K.W."/>
            <person name="Bonito G."/>
            <person name="Buee M."/>
            <person name="Carver A."/>
            <person name="Chen C."/>
            <person name="Cichocki N."/>
            <person name="Clum A."/>
            <person name="Culley D."/>
            <person name="Crous P.W."/>
            <person name="Fauchery L."/>
            <person name="Girlanda M."/>
            <person name="Hayes R."/>
            <person name="Keri Z."/>
            <person name="Labutti K."/>
            <person name="Lipzen A."/>
            <person name="Lombard V."/>
            <person name="Magnuson J."/>
            <person name="Maillard F."/>
            <person name="Morin E."/>
            <person name="Murat C."/>
            <person name="Nolan M."/>
            <person name="Ohm R."/>
            <person name="Pangilinan J."/>
            <person name="Pereira M."/>
            <person name="Perotto S."/>
            <person name="Peter M."/>
            <person name="Riley R."/>
            <person name="Sitrit Y."/>
            <person name="Stielow B."/>
            <person name="Szollosi G."/>
            <person name="Zifcakova L."/>
            <person name="Stursova M."/>
            <person name="Spatafora J.W."/>
            <person name="Tedersoo L."/>
            <person name="Vaario L.-M."/>
            <person name="Yamada A."/>
            <person name="Yan M."/>
            <person name="Wang P."/>
            <person name="Xu J."/>
            <person name="Bruns T."/>
            <person name="Baldrian P."/>
            <person name="Vilgalys R."/>
            <person name="Henrissat B."/>
            <person name="Grigoriev I.V."/>
            <person name="Hibbett D."/>
            <person name="Nagy L.G."/>
            <person name="Martin F.M."/>
        </authorList>
    </citation>
    <scope>NUCLEOTIDE SEQUENCE</scope>
    <source>
        <strain evidence="8">UH-Tt-Lm1</strain>
    </source>
</reference>
<evidence type="ECO:0000256" key="2">
    <source>
        <dbReference type="ARBA" id="ARBA00022803"/>
    </source>
</evidence>
<feature type="region of interest" description="Disordered" evidence="6">
    <location>
        <begin position="159"/>
        <end position="256"/>
    </location>
</feature>
<gene>
    <name evidence="8" type="ORF">BJ322DRAFT_1091834</name>
</gene>
<sequence length="377" mass="41656">MTSMSPEDTTASLKAKDFGNAAFKAGDFPASIGHYTSAILADPNNPTFYLNRAAAYLKLGKYQDAERDTSSTLTIQKDNVKALFRRGQAKMHLENFEGSQDDLRRALELEPDNPSVKEELQKVQALVIEHAKRPRTARPAPYPPKPRTRRVPIEITDALPTVGPQDDLLVPVSSRPLDRPSPTASLANVALSPGSRTPENKQLEQKYPQSTSHETKQTRSTKYGGGIFRPSGSHTIFTPETSSAPRMKPQTDQPPWPAMNLAAFTRSWNTLTTDRHKWALLQQIPPASLSSFFGSSLEADALSSMLSTLHTVLSSGESEESLVQEYMMCLPSVPRFSLIYTFLSRDDKNRAKEIWTLLDVAGVAGDENQGTKKLWGV</sequence>
<dbReference type="PANTHER" id="PTHR46423:SF1">
    <property type="entry name" value="RNA POLYMERASE II-ASSOCIATED PROTEIN 3"/>
    <property type="match status" value="1"/>
</dbReference>
<dbReference type="EMBL" id="WIUZ02000022">
    <property type="protein sequence ID" value="KAF9778661.1"/>
    <property type="molecule type" value="Genomic_DNA"/>
</dbReference>
<feature type="repeat" description="TPR" evidence="5">
    <location>
        <begin position="46"/>
        <end position="79"/>
    </location>
</feature>
<dbReference type="Gene3D" id="1.25.40.10">
    <property type="entry name" value="Tetratricopeptide repeat domain"/>
    <property type="match status" value="1"/>
</dbReference>
<organism evidence="8 9">
    <name type="scientific">Thelephora terrestris</name>
    <dbReference type="NCBI Taxonomy" id="56493"/>
    <lineage>
        <taxon>Eukaryota</taxon>
        <taxon>Fungi</taxon>
        <taxon>Dikarya</taxon>
        <taxon>Basidiomycota</taxon>
        <taxon>Agaricomycotina</taxon>
        <taxon>Agaricomycetes</taxon>
        <taxon>Thelephorales</taxon>
        <taxon>Thelephoraceae</taxon>
        <taxon>Thelephora</taxon>
    </lineage>
</organism>
<evidence type="ECO:0000259" key="7">
    <source>
        <dbReference type="Pfam" id="PF13877"/>
    </source>
</evidence>
<dbReference type="InterPro" id="IPR051966">
    <property type="entry name" value="RPAP3"/>
</dbReference>
<dbReference type="Pfam" id="PF13414">
    <property type="entry name" value="TPR_11"/>
    <property type="match status" value="1"/>
</dbReference>
<evidence type="ECO:0000313" key="9">
    <source>
        <dbReference type="Proteomes" id="UP000736335"/>
    </source>
</evidence>
<dbReference type="OrthoDB" id="629492at2759"/>
<dbReference type="Pfam" id="PF13877">
    <property type="entry name" value="RPAP3_C"/>
    <property type="match status" value="1"/>
</dbReference>
<dbReference type="InterPro" id="IPR019734">
    <property type="entry name" value="TPR_rpt"/>
</dbReference>
<feature type="repeat" description="TPR" evidence="5">
    <location>
        <begin position="80"/>
        <end position="113"/>
    </location>
</feature>
<dbReference type="PANTHER" id="PTHR46423">
    <property type="entry name" value="RNA POLYMERASE II-ASSOCIATED PROTEIN 3"/>
    <property type="match status" value="1"/>
</dbReference>
<dbReference type="InterPro" id="IPR011990">
    <property type="entry name" value="TPR-like_helical_dom_sf"/>
</dbReference>
<dbReference type="Proteomes" id="UP000736335">
    <property type="component" value="Unassembled WGS sequence"/>
</dbReference>
<dbReference type="PROSITE" id="PS50005">
    <property type="entry name" value="TPR"/>
    <property type="match status" value="2"/>
</dbReference>
<accession>A0A9P6H3I1</accession>
<feature type="compositionally biased region" description="Polar residues" evidence="6">
    <location>
        <begin position="232"/>
        <end position="244"/>
    </location>
</feature>
<comment type="similarity">
    <text evidence="3">Belongs to the RPAP3 family.</text>
</comment>
<evidence type="ECO:0000256" key="3">
    <source>
        <dbReference type="ARBA" id="ARBA00038275"/>
    </source>
</evidence>
<dbReference type="InterPro" id="IPR025986">
    <property type="entry name" value="RPAP3-like_C"/>
</dbReference>
<dbReference type="SMART" id="SM00028">
    <property type="entry name" value="TPR"/>
    <property type="match status" value="3"/>
</dbReference>
<proteinExistence type="inferred from homology"/>
<evidence type="ECO:0000256" key="4">
    <source>
        <dbReference type="ARBA" id="ARBA00040133"/>
    </source>
</evidence>
<dbReference type="GO" id="GO:0101031">
    <property type="term" value="C:protein folding chaperone complex"/>
    <property type="evidence" value="ECO:0007669"/>
    <property type="project" value="TreeGrafter"/>
</dbReference>